<dbReference type="Proteomes" id="UP000595871">
    <property type="component" value="Chromosome"/>
</dbReference>
<evidence type="ECO:0000313" key="2">
    <source>
        <dbReference type="Proteomes" id="UP000595871"/>
    </source>
</evidence>
<gene>
    <name evidence="1" type="ORF">I6H46_06425</name>
</gene>
<accession>A0A7T7USS3</accession>
<organism evidence="1 2">
    <name type="scientific">Anaerococcus obesiensis</name>
    <dbReference type="NCBI Taxonomy" id="1287640"/>
    <lineage>
        <taxon>Bacteria</taxon>
        <taxon>Bacillati</taxon>
        <taxon>Bacillota</taxon>
        <taxon>Tissierellia</taxon>
        <taxon>Tissierellales</taxon>
        <taxon>Peptoniphilaceae</taxon>
        <taxon>Anaerococcus</taxon>
    </lineage>
</organism>
<protein>
    <submittedName>
        <fullName evidence="1">Uncharacterized protein</fullName>
    </submittedName>
</protein>
<dbReference type="AlphaFoldDB" id="A0A7T7USS3"/>
<reference evidence="1 2" key="1">
    <citation type="submission" date="2020-12" db="EMBL/GenBank/DDBJ databases">
        <title>FDA dAtabase for Regulatory Grade micrObial Sequences (FDA-ARGOS): Supporting development and validation of Infectious Disease Dx tests.</title>
        <authorList>
            <person name="Sproer C."/>
            <person name="Gronow S."/>
            <person name="Severitt S."/>
            <person name="Schroder I."/>
            <person name="Tallon L."/>
            <person name="Sadzewicz L."/>
            <person name="Zhao X."/>
            <person name="Boylan J."/>
            <person name="Ott S."/>
            <person name="Bowen H."/>
            <person name="Vavikolanu K."/>
            <person name="Mehta A."/>
            <person name="Aluvathingal J."/>
            <person name="Nadendla S."/>
            <person name="Lowell S."/>
            <person name="Myers T."/>
            <person name="Yan Y."/>
            <person name="Sichtig H."/>
        </authorList>
    </citation>
    <scope>NUCLEOTIDE SEQUENCE [LARGE SCALE GENOMIC DNA]</scope>
    <source>
        <strain evidence="1 2">FDAARGOS_989</strain>
    </source>
</reference>
<dbReference type="EMBL" id="CP067016">
    <property type="protein sequence ID" value="QQN55546.1"/>
    <property type="molecule type" value="Genomic_DNA"/>
</dbReference>
<proteinExistence type="predicted"/>
<keyword evidence="2" id="KW-1185">Reference proteome</keyword>
<evidence type="ECO:0000313" key="1">
    <source>
        <dbReference type="EMBL" id="QQN55546.1"/>
    </source>
</evidence>
<name>A0A7T7USS3_9FIRM</name>
<dbReference type="RefSeq" id="WP_200225674.1">
    <property type="nucleotide sequence ID" value="NZ_CP067016.1"/>
</dbReference>
<sequence length="73" mass="8581">MELLEAGISIVDQMPLDVDQIKDCVKIANNKKVYYIPEIPSENDIFLNSVQIRYMKNLVRTIFYILMGYFQSF</sequence>
<dbReference type="KEGG" id="aob:I6H46_06425"/>